<dbReference type="InterPro" id="IPR011990">
    <property type="entry name" value="TPR-like_helical_dom_sf"/>
</dbReference>
<evidence type="ECO:0000313" key="4">
    <source>
        <dbReference type="Proteomes" id="UP000193144"/>
    </source>
</evidence>
<proteinExistence type="predicted"/>
<dbReference type="PANTHER" id="PTHR46082:SF6">
    <property type="entry name" value="AAA+ ATPASE DOMAIN-CONTAINING PROTEIN-RELATED"/>
    <property type="match status" value="1"/>
</dbReference>
<accession>A0A1Y1Z2E3</accession>
<feature type="compositionally biased region" description="Low complexity" evidence="2">
    <location>
        <begin position="44"/>
        <end position="76"/>
    </location>
</feature>
<dbReference type="PANTHER" id="PTHR46082">
    <property type="entry name" value="ATP/GTP-BINDING PROTEIN-RELATED"/>
    <property type="match status" value="1"/>
</dbReference>
<dbReference type="Proteomes" id="UP000193144">
    <property type="component" value="Unassembled WGS sequence"/>
</dbReference>
<feature type="non-terminal residue" evidence="3">
    <location>
        <position position="1"/>
    </location>
</feature>
<comment type="caution">
    <text evidence="3">The sequence shown here is derived from an EMBL/GenBank/DDBJ whole genome shotgun (WGS) entry which is preliminary data.</text>
</comment>
<keyword evidence="4" id="KW-1185">Reference proteome</keyword>
<gene>
    <name evidence="3" type="ORF">BCR34DRAFT_572691</name>
</gene>
<name>A0A1Y1Z2E3_9PLEO</name>
<dbReference type="OrthoDB" id="3902060at2759"/>
<dbReference type="AlphaFoldDB" id="A0A1Y1Z2E3"/>
<dbReference type="SUPFAM" id="SSF48452">
    <property type="entry name" value="TPR-like"/>
    <property type="match status" value="1"/>
</dbReference>
<keyword evidence="1" id="KW-0175">Coiled coil</keyword>
<sequence length="1124" mass="125687">PKKAELANKQEDGTPEAHQKRNGEQETESDTGIETESETESESTIENSPYHATARTTSSGSSSSSSASGPATPTTPLVIDVTQENVIPKIPPTSILMNRGDNDDNDTVRDLRRASLNNRRVRIRPRSPSGSHNSNSRVEDWVASDAVYDDARSEVSNTPSPIKNILYQHYTPFSQISILSSQPPSVVSSISTMSCYSRPKKIKNLVKAGKNLVQLERYAEAASLFREAYSIKKAQNELDDEEMLEIMFKIGIVLGELGKSAGAERILSRLLAKQRQLLGEEAKPTQLTRHYLGRIYSRQEVWEKASSMYEALWDFRNQILLDADPTGPNADLALRTGQEYGYVMIGLESFDKAAELLTFVHSTSRKLRGEDDMKITVDAGINLGRALRGLGRATEACEVLTPIHGLCTMNLKTEDLVFVRCTYELAASYLDGKMFNECEALARPVWDAIKSSINAQDLDGAVLDLGECLAKALRGLEKNNEARDVYKVVHQAFAKKFGQNHPRAIKATLELSEILLEQEQEYEAQKRLNTTLVACRPITTETITEDITQVAEKLGPLLLKEDAKKSQAADVYGSIFLGEKKFLGVDSTVTLHNGHQYGSLCFELDRLPVAEMVLAEVWDHRKQVLGIKDLETIASGFQLGQVYFMENKYDAAIETHRSILDTRKDIFGQASAEVIESSEVLGTVLLSHQQGLDSGFLLLREALGSKIELYGGESTTLSSAVRLASLSAGHGRFPDAVELFTWVFEVSRTQDSSKMMAMSSTTGLAAAGFQYIQQNHHQGNELHVGEHSATAQSLAEGRQFRHIIRQQFNIQKRVHGTSSRKTVRAGEIVAIGTLVDCLLKRSRIDDELDKVNDWLFARKGGWTLAMRFAIAAAVICQQLKFSELAQALLKWLYRTQKRLLGRFEQDTLVTLAIHHAYHLRNLYKKAKKIPTKDHSAMDPRVLLPRIWPALTRSIGKVLTNMTAGDQRSKFFTTWLPKMMTEWTLYQGYRRERMGRFAKIFMPQMEQFTSKAMSPGTGVDDDVASRIWTVASEELEGDIGADGADWDARADDRATERLRSLGDSLIDLTLAEDGDLDDEVLRSEERAEDKLRDLQRELVSEVVDEERIHAAKDNYEAFEKETDEE</sequence>
<reference evidence="3 4" key="1">
    <citation type="submission" date="2016-07" db="EMBL/GenBank/DDBJ databases">
        <title>Pervasive Adenine N6-methylation of Active Genes in Fungi.</title>
        <authorList>
            <consortium name="DOE Joint Genome Institute"/>
            <person name="Mondo S.J."/>
            <person name="Dannebaum R.O."/>
            <person name="Kuo R.C."/>
            <person name="Labutti K."/>
            <person name="Haridas S."/>
            <person name="Kuo A."/>
            <person name="Salamov A."/>
            <person name="Ahrendt S.R."/>
            <person name="Lipzen A."/>
            <person name="Sullivan W."/>
            <person name="Andreopoulos W.B."/>
            <person name="Clum A."/>
            <person name="Lindquist E."/>
            <person name="Daum C."/>
            <person name="Ramamoorthy G.K."/>
            <person name="Gryganskyi A."/>
            <person name="Culley D."/>
            <person name="Magnuson J.K."/>
            <person name="James T.Y."/>
            <person name="O'Malley M.A."/>
            <person name="Stajich J.E."/>
            <person name="Spatafora J.W."/>
            <person name="Visel A."/>
            <person name="Grigoriev I.V."/>
        </authorList>
    </citation>
    <scope>NUCLEOTIDE SEQUENCE [LARGE SCALE GENOMIC DNA]</scope>
    <source>
        <strain evidence="3 4">CBS 115471</strain>
    </source>
</reference>
<evidence type="ECO:0000313" key="3">
    <source>
        <dbReference type="EMBL" id="ORY04473.1"/>
    </source>
</evidence>
<dbReference type="EMBL" id="MCFA01000135">
    <property type="protein sequence ID" value="ORY04473.1"/>
    <property type="molecule type" value="Genomic_DNA"/>
</dbReference>
<protein>
    <submittedName>
        <fullName evidence="3">Uncharacterized protein</fullName>
    </submittedName>
</protein>
<evidence type="ECO:0000256" key="1">
    <source>
        <dbReference type="SAM" id="Coils"/>
    </source>
</evidence>
<dbReference type="Gene3D" id="1.25.40.10">
    <property type="entry name" value="Tetratricopeptide repeat domain"/>
    <property type="match status" value="3"/>
</dbReference>
<feature type="compositionally biased region" description="Basic and acidic residues" evidence="2">
    <location>
        <begin position="1"/>
        <end position="24"/>
    </location>
</feature>
<organism evidence="3 4">
    <name type="scientific">Clohesyomyces aquaticus</name>
    <dbReference type="NCBI Taxonomy" id="1231657"/>
    <lineage>
        <taxon>Eukaryota</taxon>
        <taxon>Fungi</taxon>
        <taxon>Dikarya</taxon>
        <taxon>Ascomycota</taxon>
        <taxon>Pezizomycotina</taxon>
        <taxon>Dothideomycetes</taxon>
        <taxon>Pleosporomycetidae</taxon>
        <taxon>Pleosporales</taxon>
        <taxon>Lindgomycetaceae</taxon>
        <taxon>Clohesyomyces</taxon>
    </lineage>
</organism>
<evidence type="ECO:0000256" key="2">
    <source>
        <dbReference type="SAM" id="MobiDB-lite"/>
    </source>
</evidence>
<dbReference type="InterPro" id="IPR053137">
    <property type="entry name" value="NLR-like"/>
</dbReference>
<feature type="coiled-coil region" evidence="1">
    <location>
        <begin position="1076"/>
        <end position="1103"/>
    </location>
</feature>
<feature type="region of interest" description="Disordered" evidence="2">
    <location>
        <begin position="1"/>
        <end position="108"/>
    </location>
</feature>
<feature type="compositionally biased region" description="Acidic residues" evidence="2">
    <location>
        <begin position="25"/>
        <end position="43"/>
    </location>
</feature>